<organism evidence="2 3">
    <name type="scientific">Actinopolyspora alba</name>
    <dbReference type="NCBI Taxonomy" id="673379"/>
    <lineage>
        <taxon>Bacteria</taxon>
        <taxon>Bacillati</taxon>
        <taxon>Actinomycetota</taxon>
        <taxon>Actinomycetes</taxon>
        <taxon>Actinopolysporales</taxon>
        <taxon>Actinopolysporaceae</taxon>
        <taxon>Actinopolyspora</taxon>
        <taxon>Actinopolyspora alba group</taxon>
    </lineage>
</organism>
<reference evidence="3" key="1">
    <citation type="submission" date="2016-10" db="EMBL/GenBank/DDBJ databases">
        <authorList>
            <person name="Varghese N."/>
            <person name="Submissions S."/>
        </authorList>
    </citation>
    <scope>NUCLEOTIDE SEQUENCE [LARGE SCALE GENOMIC DNA]</scope>
    <source>
        <strain evidence="3">DSM 45004</strain>
    </source>
</reference>
<dbReference type="AlphaFoldDB" id="A0A1I2BJ60"/>
<dbReference type="Proteomes" id="UP000198716">
    <property type="component" value="Unassembled WGS sequence"/>
</dbReference>
<keyword evidence="3" id="KW-1185">Reference proteome</keyword>
<feature type="region of interest" description="Disordered" evidence="1">
    <location>
        <begin position="72"/>
        <end position="102"/>
    </location>
</feature>
<sequence>MTRPVTSPHAIEACLRGSEPAEALSTTDREHLVRRCCEAGWTDAEIAARTGMTTYTTARIRTRLGLPAGCGCAEHDDTETPPDALAATGRRRLRRPTGTRGG</sequence>
<accession>A0A1I2BJ60</accession>
<gene>
    <name evidence="2" type="ORF">SAMN04487819_11695</name>
</gene>
<name>A0A1I2BJ60_9ACTN</name>
<evidence type="ECO:0000256" key="1">
    <source>
        <dbReference type="SAM" id="MobiDB-lite"/>
    </source>
</evidence>
<proteinExistence type="predicted"/>
<dbReference type="EMBL" id="FOMZ01000016">
    <property type="protein sequence ID" value="SFE55313.1"/>
    <property type="molecule type" value="Genomic_DNA"/>
</dbReference>
<evidence type="ECO:0000313" key="2">
    <source>
        <dbReference type="EMBL" id="SFE55313.1"/>
    </source>
</evidence>
<evidence type="ECO:0000313" key="3">
    <source>
        <dbReference type="Proteomes" id="UP000198716"/>
    </source>
</evidence>
<protein>
    <submittedName>
        <fullName evidence="2">Uncharacterized protein</fullName>
    </submittedName>
</protein>
<feature type="compositionally biased region" description="Basic residues" evidence="1">
    <location>
        <begin position="89"/>
        <end position="102"/>
    </location>
</feature>